<proteinExistence type="predicted"/>
<keyword evidence="3" id="KW-1185">Reference proteome</keyword>
<gene>
    <name evidence="2" type="ORF">EV670_0618</name>
</gene>
<dbReference type="Pfam" id="PF06496">
    <property type="entry name" value="DUF1097"/>
    <property type="match status" value="1"/>
</dbReference>
<dbReference type="AlphaFoldDB" id="A0A4Q7W0G8"/>
<evidence type="ECO:0000313" key="3">
    <source>
        <dbReference type="Proteomes" id="UP000293671"/>
    </source>
</evidence>
<dbReference type="OrthoDB" id="530409at2"/>
<protein>
    <submittedName>
        <fullName evidence="2">Uncharacterized protein DUF1097</fullName>
    </submittedName>
</protein>
<dbReference type="InterPro" id="IPR009476">
    <property type="entry name" value="DUF1097"/>
</dbReference>
<dbReference type="RefSeq" id="WP_130430338.1">
    <property type="nucleotide sequence ID" value="NZ_SHKP01000004.1"/>
</dbReference>
<keyword evidence="1" id="KW-1133">Transmembrane helix</keyword>
<accession>A0A4Q7W0G8</accession>
<feature type="transmembrane region" description="Helical" evidence="1">
    <location>
        <begin position="107"/>
        <end position="126"/>
    </location>
</feature>
<feature type="transmembrane region" description="Helical" evidence="1">
    <location>
        <begin position="132"/>
        <end position="150"/>
    </location>
</feature>
<name>A0A4Q7W0G8_9BURK</name>
<dbReference type="Proteomes" id="UP000293671">
    <property type="component" value="Unassembled WGS sequence"/>
</dbReference>
<evidence type="ECO:0000313" key="2">
    <source>
        <dbReference type="EMBL" id="RZU02590.1"/>
    </source>
</evidence>
<organism evidence="2 3">
    <name type="scientific">Rivibacter subsaxonicus</name>
    <dbReference type="NCBI Taxonomy" id="457575"/>
    <lineage>
        <taxon>Bacteria</taxon>
        <taxon>Pseudomonadati</taxon>
        <taxon>Pseudomonadota</taxon>
        <taxon>Betaproteobacteria</taxon>
        <taxon>Burkholderiales</taxon>
        <taxon>Rivibacter</taxon>
    </lineage>
</organism>
<feature type="transmembrane region" description="Helical" evidence="1">
    <location>
        <begin position="83"/>
        <end position="100"/>
    </location>
</feature>
<reference evidence="2 3" key="1">
    <citation type="submission" date="2019-02" db="EMBL/GenBank/DDBJ databases">
        <title>Genomic Encyclopedia of Type Strains, Phase IV (KMG-IV): sequencing the most valuable type-strain genomes for metagenomic binning, comparative biology and taxonomic classification.</title>
        <authorList>
            <person name="Goeker M."/>
        </authorList>
    </citation>
    <scope>NUCLEOTIDE SEQUENCE [LARGE SCALE GENOMIC DNA]</scope>
    <source>
        <strain evidence="2 3">DSM 19570</strain>
    </source>
</reference>
<comment type="caution">
    <text evidence="2">The sequence shown here is derived from an EMBL/GenBank/DDBJ whole genome shotgun (WGS) entry which is preliminary data.</text>
</comment>
<evidence type="ECO:0000256" key="1">
    <source>
        <dbReference type="SAM" id="Phobius"/>
    </source>
</evidence>
<dbReference type="EMBL" id="SHKP01000004">
    <property type="protein sequence ID" value="RZU02590.1"/>
    <property type="molecule type" value="Genomic_DNA"/>
</dbReference>
<keyword evidence="1" id="KW-0472">Membrane</keyword>
<keyword evidence="1" id="KW-0812">Transmembrane</keyword>
<sequence length="161" mass="16122">MSMLIALTISIGLLAVVATWVFLGPLAALNFQIWQAFIAWACYFHCGGKPESATKTVVCMSFGALVGALSVMLAGQLGALGGLAAPVAVGIGAAVIVLAAHLPILSTIPACVYGFASVAGLILLKGTAPLDALLPTIGSIILGAGFGWASETLAGKLAKKS</sequence>